<sequence length="669" mass="74395">MASTIGPAENKITSCTEDSTAMTIEFLRARLLSERSISRSARQRADELAKKACKVYVVELEEQLRMVILQRKMAEKATADVLAILENQGISGISEEFDSGSDLENPFDSSMSNECAKEGEGPMNSKGRQHGSDEMSGSNVDSSLVSSKSLSWKGRHNLSHSLEKYKTNTSNLRRQSSFSSFSSSPKHRLGKSCRKIKHRQPRSVMEESRDKFAQVNCQQKELLSSSEGFPNFSDGGSNILKIESKIQELDGSEANQLDKNHHIDGYGREKDMEKALEHQAQLIDQYEAMEKAQREWEEKFRENNSTTPDSCDPGNHSDMTEDKDEGKAQIPYVAKVDPSNAEECKGEPRGVCLSEEKFKAEGREIMPRTHDDTGYSNQNSTTFITSDLLGQENSHSPLKENQNESLVNGHFQSPDMNHQDPGRHSYSDSRPSCSFPTDTHGVQHQNDASRNEKDLYALVTREQSHKFNGVLESLKQARISLQQELNRLPVVEGGYTAKPSPSVSKSEDRFEIPIGCSGLFRLPTDLSDGATASLNVRDPTTGFGSNFHLDRAMSGTSDGQSFINPPYSGSTLSLCADDQALATRYLENGSRFSSHKSPFDPFSNGGPLSSSKYSYPTFPINPSYQNATPQMPFGSEVSRPYSNSTLCWEEILYDILPFIWTVFFTSIAA</sequence>
<proteinExistence type="predicted"/>
<evidence type="ECO:0000256" key="1">
    <source>
        <dbReference type="SAM" id="MobiDB-lite"/>
    </source>
</evidence>
<evidence type="ECO:0000313" key="2">
    <source>
        <dbReference type="EMBL" id="CAJ1976671.1"/>
    </source>
</evidence>
<dbReference type="PANTHER" id="PTHR33701">
    <property type="entry name" value="TRANSMEMBRANE PROTEIN"/>
    <property type="match status" value="1"/>
</dbReference>
<feature type="compositionally biased region" description="Basic and acidic residues" evidence="1">
    <location>
        <begin position="417"/>
        <end position="427"/>
    </location>
</feature>
<feature type="region of interest" description="Disordered" evidence="1">
    <location>
        <begin position="407"/>
        <end position="450"/>
    </location>
</feature>
<dbReference type="AlphaFoldDB" id="A0AA86W1M9"/>
<protein>
    <submittedName>
        <fullName evidence="2">Uncharacterized protein</fullName>
    </submittedName>
</protein>
<evidence type="ECO:0000313" key="3">
    <source>
        <dbReference type="Proteomes" id="UP001189624"/>
    </source>
</evidence>
<feature type="compositionally biased region" description="Basic and acidic residues" evidence="1">
    <location>
        <begin position="318"/>
        <end position="327"/>
    </location>
</feature>
<feature type="region of interest" description="Disordered" evidence="1">
    <location>
        <begin position="295"/>
        <end position="328"/>
    </location>
</feature>
<reference evidence="2" key="1">
    <citation type="submission" date="2023-10" db="EMBL/GenBank/DDBJ databases">
        <authorList>
            <person name="Domelevo Entfellner J.-B."/>
        </authorList>
    </citation>
    <scope>NUCLEOTIDE SEQUENCE</scope>
</reference>
<organism evidence="2 3">
    <name type="scientific">Sphenostylis stenocarpa</name>
    <dbReference type="NCBI Taxonomy" id="92480"/>
    <lineage>
        <taxon>Eukaryota</taxon>
        <taxon>Viridiplantae</taxon>
        <taxon>Streptophyta</taxon>
        <taxon>Embryophyta</taxon>
        <taxon>Tracheophyta</taxon>
        <taxon>Spermatophyta</taxon>
        <taxon>Magnoliopsida</taxon>
        <taxon>eudicotyledons</taxon>
        <taxon>Gunneridae</taxon>
        <taxon>Pentapetalae</taxon>
        <taxon>rosids</taxon>
        <taxon>fabids</taxon>
        <taxon>Fabales</taxon>
        <taxon>Fabaceae</taxon>
        <taxon>Papilionoideae</taxon>
        <taxon>50 kb inversion clade</taxon>
        <taxon>NPAAA clade</taxon>
        <taxon>indigoferoid/millettioid clade</taxon>
        <taxon>Phaseoleae</taxon>
        <taxon>Sphenostylis</taxon>
    </lineage>
</organism>
<dbReference type="Gramene" id="rna-AYBTSS11_LOCUS28810">
    <property type="protein sequence ID" value="CAJ1976671.1"/>
    <property type="gene ID" value="gene-AYBTSS11_LOCUS28810"/>
</dbReference>
<feature type="region of interest" description="Disordered" evidence="1">
    <location>
        <begin position="95"/>
        <end position="142"/>
    </location>
</feature>
<dbReference type="EMBL" id="OY731407">
    <property type="protein sequence ID" value="CAJ1976671.1"/>
    <property type="molecule type" value="Genomic_DNA"/>
</dbReference>
<feature type="compositionally biased region" description="Polar residues" evidence="1">
    <location>
        <begin position="407"/>
        <end position="416"/>
    </location>
</feature>
<dbReference type="PANTHER" id="PTHR33701:SF3">
    <property type="entry name" value="TRANSCRIPTIONAL REGULATOR ATRX"/>
    <property type="match status" value="1"/>
</dbReference>
<feature type="compositionally biased region" description="Basic residues" evidence="1">
    <location>
        <begin position="185"/>
        <end position="201"/>
    </location>
</feature>
<accession>A0AA86W1M9</accession>
<keyword evidence="3" id="KW-1185">Reference proteome</keyword>
<dbReference type="Proteomes" id="UP001189624">
    <property type="component" value="Chromosome 10"/>
</dbReference>
<name>A0AA86W1M9_9FABA</name>
<feature type="region of interest" description="Disordered" evidence="1">
    <location>
        <begin position="167"/>
        <end position="209"/>
    </location>
</feature>
<gene>
    <name evidence="2" type="ORF">AYBTSS11_LOCUS28810</name>
</gene>
<feature type="compositionally biased region" description="Polar residues" evidence="1">
    <location>
        <begin position="428"/>
        <end position="446"/>
    </location>
</feature>